<accession>A0AA90AVC3</accession>
<dbReference type="EMBL" id="ABLOJW010000010">
    <property type="protein sequence ID" value="EKT4092658.1"/>
    <property type="molecule type" value="Genomic_DNA"/>
</dbReference>
<evidence type="ECO:0000256" key="1">
    <source>
        <dbReference type="ARBA" id="ARBA00022737"/>
    </source>
</evidence>
<dbReference type="AlphaFoldDB" id="A0AA90AVC3"/>
<organism evidence="6 7">
    <name type="scientific">Stenotrophomonas maltophilia</name>
    <name type="common">Pseudomonas maltophilia</name>
    <name type="synonym">Xanthomonas maltophilia</name>
    <dbReference type="NCBI Taxonomy" id="40324"/>
    <lineage>
        <taxon>Bacteria</taxon>
        <taxon>Pseudomonadati</taxon>
        <taxon>Pseudomonadota</taxon>
        <taxon>Gammaproteobacteria</taxon>
        <taxon>Lysobacterales</taxon>
        <taxon>Lysobacteraceae</taxon>
        <taxon>Stenotrophomonas</taxon>
        <taxon>Stenotrophomonas maltophilia group</taxon>
    </lineage>
</organism>
<protein>
    <recommendedName>
        <fullName evidence="8">Ankyrin repeat domain-containing protein</fullName>
    </recommendedName>
</protein>
<dbReference type="SUPFAM" id="SSF48403">
    <property type="entry name" value="Ankyrin repeat"/>
    <property type="match status" value="1"/>
</dbReference>
<sequence>MNIAQRLKEFVRLTQEGPVLSGLAQLIGRSADTANSDQEAMGIADLGPVPNREGTRDLQHGVPLHDQVEAVPVVRLHADTFNSGQDAMGIADPDPAPNRESTRDLQGAVPPRERMEAAPVALLHAGAVDSDQEAMGIADPDQVPNRESIVDLQAAVPLHERVVAEPVTLFHAATSEAVAAALARGESVSDTDEQGRTALHHARNGEVVRALVEAGADLEARDLEGNIPAHTAHDDAMEELIAGVGRSIIQEGVKNNRGECAWDTRDYFEGRRREQAYYEQLEEEEAAKRAESDRSEQAFVFKVVALIEAGDSKALLELVEDPDTALVSRSRSYNIDGDEGWAYNEYAGYSVLHEAASVGNAQLCRELVFAGADWNKKCYLVGESGFDDYVNGFRDEGLKPVDFAGNKETRTFLENAAHELRAHNLSKRLEEIYPSADSWKPPAGGFAAEAQRQATAALRANGQDTQVQEAPRMRARL</sequence>
<name>A0AA90AVC3_STEMA</name>
<keyword evidence="2 3" id="KW-0040">ANK repeat</keyword>
<evidence type="ECO:0000313" key="5">
    <source>
        <dbReference type="EMBL" id="EKT4092658.1"/>
    </source>
</evidence>
<evidence type="ECO:0000256" key="2">
    <source>
        <dbReference type="ARBA" id="ARBA00023043"/>
    </source>
</evidence>
<dbReference type="Proteomes" id="UP001218208">
    <property type="component" value="Unassembled WGS sequence"/>
</dbReference>
<dbReference type="InterPro" id="IPR002110">
    <property type="entry name" value="Ankyrin_rpt"/>
</dbReference>
<dbReference type="PROSITE" id="PS50297">
    <property type="entry name" value="ANK_REP_REGION"/>
    <property type="match status" value="1"/>
</dbReference>
<feature type="region of interest" description="Disordered" evidence="4">
    <location>
        <begin position="83"/>
        <end position="106"/>
    </location>
</feature>
<keyword evidence="1" id="KW-0677">Repeat</keyword>
<evidence type="ECO:0000313" key="7">
    <source>
        <dbReference type="Proteomes" id="UP000625930"/>
    </source>
</evidence>
<comment type="caution">
    <text evidence="6">The sequence shown here is derived from an EMBL/GenBank/DDBJ whole genome shotgun (WGS) entry which is preliminary data.</text>
</comment>
<evidence type="ECO:0000256" key="4">
    <source>
        <dbReference type="SAM" id="MobiDB-lite"/>
    </source>
</evidence>
<gene>
    <name evidence="6" type="ORF">I5U67_07495</name>
    <name evidence="5" type="ORF">QEG23_002178</name>
</gene>
<dbReference type="Gene3D" id="1.25.40.20">
    <property type="entry name" value="Ankyrin repeat-containing domain"/>
    <property type="match status" value="2"/>
</dbReference>
<dbReference type="PROSITE" id="PS50088">
    <property type="entry name" value="ANK_REPEAT"/>
    <property type="match status" value="1"/>
</dbReference>
<evidence type="ECO:0000313" key="6">
    <source>
        <dbReference type="EMBL" id="MBH1652009.1"/>
    </source>
</evidence>
<evidence type="ECO:0000256" key="3">
    <source>
        <dbReference type="PROSITE-ProRule" id="PRU00023"/>
    </source>
</evidence>
<reference evidence="6" key="1">
    <citation type="submission" date="2020-11" db="EMBL/GenBank/DDBJ databases">
        <title>Enhanced detection system for hospital associated transmission using whole genome sequencing surveillance.</title>
        <authorList>
            <person name="Harrison L.H."/>
            <person name="Van Tyne D."/>
            <person name="Marsh J.W."/>
            <person name="Griffith M.P."/>
            <person name="Snyder D.J."/>
            <person name="Cooper V.S."/>
            <person name="Mustapha M."/>
        </authorList>
    </citation>
    <scope>NUCLEOTIDE SEQUENCE</scope>
    <source>
        <strain evidence="6">STEN00091</strain>
    </source>
</reference>
<dbReference type="Pfam" id="PF00023">
    <property type="entry name" value="Ank"/>
    <property type="match status" value="2"/>
</dbReference>
<dbReference type="Proteomes" id="UP000625930">
    <property type="component" value="Unassembled WGS sequence"/>
</dbReference>
<evidence type="ECO:0008006" key="8">
    <source>
        <dbReference type="Google" id="ProtNLM"/>
    </source>
</evidence>
<proteinExistence type="predicted"/>
<dbReference type="PANTHER" id="PTHR24171">
    <property type="entry name" value="ANKYRIN REPEAT DOMAIN-CONTAINING PROTEIN 39-RELATED"/>
    <property type="match status" value="1"/>
</dbReference>
<feature type="repeat" description="ANK" evidence="3">
    <location>
        <begin position="347"/>
        <end position="379"/>
    </location>
</feature>
<dbReference type="SMART" id="SM00248">
    <property type="entry name" value="ANK"/>
    <property type="match status" value="2"/>
</dbReference>
<reference evidence="5" key="2">
    <citation type="submission" date="2022-07" db="EMBL/GenBank/DDBJ databases">
        <authorList>
            <consortium name="DAFM: The Division of Animal and Food Microbiology"/>
        </authorList>
    </citation>
    <scope>NUCLEOTIDE SEQUENCE</scope>
    <source>
        <strain evidence="5">19MO01SH01-2</strain>
    </source>
</reference>
<dbReference type="InterPro" id="IPR036770">
    <property type="entry name" value="Ankyrin_rpt-contain_sf"/>
</dbReference>
<dbReference type="EMBL" id="JADUNP010000010">
    <property type="protein sequence ID" value="MBH1652009.1"/>
    <property type="molecule type" value="Genomic_DNA"/>
</dbReference>
<dbReference type="RefSeq" id="WP_088475510.1">
    <property type="nucleotide sequence ID" value="NZ_AP021908.1"/>
</dbReference>